<reference evidence="1" key="1">
    <citation type="submission" date="2022-11" db="EMBL/GenBank/DDBJ databases">
        <authorList>
            <person name="Vasilchenko N.G."/>
            <person name="Prazdnova E.V."/>
            <person name="Gorovtsov A.V."/>
            <person name="Chistyakov V.A."/>
            <person name="Pak M.L."/>
        </authorList>
    </citation>
    <scope>NUCLEOTIDE SEQUENCE</scope>
    <source>
        <strain evidence="1">R 4.5</strain>
    </source>
</reference>
<dbReference type="PROSITE" id="PS51257">
    <property type="entry name" value="PROKAR_LIPOPROTEIN"/>
    <property type="match status" value="1"/>
</dbReference>
<proteinExistence type="predicted"/>
<evidence type="ECO:0008006" key="3">
    <source>
        <dbReference type="Google" id="ProtNLM"/>
    </source>
</evidence>
<protein>
    <recommendedName>
        <fullName evidence="3">Lipoprotein</fullName>
    </recommendedName>
</protein>
<dbReference type="EMBL" id="CP097770">
    <property type="protein sequence ID" value="URJ49617.2"/>
    <property type="molecule type" value="Genomic_DNA"/>
</dbReference>
<dbReference type="Pfam" id="PF26146">
    <property type="entry name" value="PI-PLC_X"/>
    <property type="match status" value="1"/>
</dbReference>
<dbReference type="Proteomes" id="UP001055784">
    <property type="component" value="Chromosome"/>
</dbReference>
<evidence type="ECO:0000313" key="2">
    <source>
        <dbReference type="Proteomes" id="UP001055784"/>
    </source>
</evidence>
<dbReference type="AlphaFoldDB" id="A0AAE9L7F9"/>
<evidence type="ECO:0000313" key="1">
    <source>
        <dbReference type="EMBL" id="URJ49617.2"/>
    </source>
</evidence>
<name>A0AAE9L7F9_PAEPO</name>
<organism evidence="1 2">
    <name type="scientific">Paenibacillus polymyxa</name>
    <name type="common">Bacillus polymyxa</name>
    <dbReference type="NCBI Taxonomy" id="1406"/>
    <lineage>
        <taxon>Bacteria</taxon>
        <taxon>Bacillati</taxon>
        <taxon>Bacillota</taxon>
        <taxon>Bacilli</taxon>
        <taxon>Bacillales</taxon>
        <taxon>Paenibacillaceae</taxon>
        <taxon>Paenibacillus</taxon>
    </lineage>
</organism>
<accession>A0AAE9L7F9</accession>
<sequence>MHYGKKVILYLVISIITVGLLSACGHPQSVDNQVPTTAKQMNNENPKNVEVFQPVKDYLEAIKKKDSDVALSLLANKSSIPLEEFRQSVESSSVSSFTIVDNKKMSDDTYKVLTRVIQKGEEYDMVFLSKKQMVNGS</sequence>
<gene>
    <name evidence="1" type="ORF">MF626_004013</name>
</gene>